<evidence type="ECO:0000313" key="4">
    <source>
        <dbReference type="Proteomes" id="UP000574390"/>
    </source>
</evidence>
<dbReference type="EMBL" id="JABANM010013943">
    <property type="protein sequence ID" value="KAF4733495.1"/>
    <property type="molecule type" value="Genomic_DNA"/>
</dbReference>
<keyword evidence="2" id="KW-0732">Signal</keyword>
<proteinExistence type="predicted"/>
<feature type="compositionally biased region" description="Basic residues" evidence="1">
    <location>
        <begin position="193"/>
        <end position="203"/>
    </location>
</feature>
<feature type="signal peptide" evidence="2">
    <location>
        <begin position="1"/>
        <end position="16"/>
    </location>
</feature>
<feature type="chain" id="PRO_5029528214" evidence="2">
    <location>
        <begin position="17"/>
        <end position="359"/>
    </location>
</feature>
<comment type="caution">
    <text evidence="3">The sequence shown here is derived from an EMBL/GenBank/DDBJ whole genome shotgun (WGS) entry which is preliminary data.</text>
</comment>
<name>A0A7J6SLB8_PEROL</name>
<evidence type="ECO:0000256" key="1">
    <source>
        <dbReference type="SAM" id="MobiDB-lite"/>
    </source>
</evidence>
<dbReference type="AlphaFoldDB" id="A0A7J6SLB8"/>
<sequence>MRFVILASLFSKLAEAVQSSSNLVTKEPLPRLLPPGTYRSVVSAHSGSSTSLPDLEMVIEDLEEGQAVRFLAKHGKWEHIMRKAAPVTQFRKAGKTPSGSKCYFFDNPTHDISTFAHDLIWKITRKEGWDHVHRKLNVCKRKEGVFIGLLPERKDGKIKGWKYRVNMTRAEGPPGDIQDLVSGPPRVIEPIHISKRTAPKRKLSSSPSPDEDAPKRKAIKRPTGDAAGGPQVGPVSNGFYQTPAYSPDKIRLTVNTDHRPALRVCDFNFEPCAGAITIVNGVKMRYNEEGTCLKPVFLRFKTDSGVTNRLEVRIFGRDLVLDERSTLLCADGDGGLTLLMSRSDNQEETPMNCIKNRGL</sequence>
<reference evidence="3 4" key="1">
    <citation type="submission" date="2020-04" db="EMBL/GenBank/DDBJ databases">
        <title>Perkinsus olseni comparative genomics.</title>
        <authorList>
            <person name="Bogema D.R."/>
        </authorList>
    </citation>
    <scope>NUCLEOTIDE SEQUENCE [LARGE SCALE GENOMIC DNA]</scope>
    <source>
        <strain evidence="3">ATCC PRA-205</strain>
    </source>
</reference>
<feature type="region of interest" description="Disordered" evidence="1">
    <location>
        <begin position="190"/>
        <end position="240"/>
    </location>
</feature>
<accession>A0A7J6SLB8</accession>
<protein>
    <submittedName>
        <fullName evidence="3">Uncharacterized protein</fullName>
    </submittedName>
</protein>
<gene>
    <name evidence="3" type="ORF">FOZ62_000568</name>
</gene>
<dbReference type="Proteomes" id="UP000574390">
    <property type="component" value="Unassembled WGS sequence"/>
</dbReference>
<evidence type="ECO:0000256" key="2">
    <source>
        <dbReference type="SAM" id="SignalP"/>
    </source>
</evidence>
<evidence type="ECO:0000313" key="3">
    <source>
        <dbReference type="EMBL" id="KAF4733495.1"/>
    </source>
</evidence>
<organism evidence="3 4">
    <name type="scientific">Perkinsus olseni</name>
    <name type="common">Perkinsus atlanticus</name>
    <dbReference type="NCBI Taxonomy" id="32597"/>
    <lineage>
        <taxon>Eukaryota</taxon>
        <taxon>Sar</taxon>
        <taxon>Alveolata</taxon>
        <taxon>Perkinsozoa</taxon>
        <taxon>Perkinsea</taxon>
        <taxon>Perkinsida</taxon>
        <taxon>Perkinsidae</taxon>
        <taxon>Perkinsus</taxon>
    </lineage>
</organism>